<evidence type="ECO:0000313" key="2">
    <source>
        <dbReference type="EMBL" id="QDT45694.1"/>
    </source>
</evidence>
<dbReference type="EMBL" id="CP036269">
    <property type="protein sequence ID" value="QDT45694.1"/>
    <property type="molecule type" value="Genomic_DNA"/>
</dbReference>
<sequence length="71" mass="8397">MLMAASLTNAEIEARNQLILDFLTAAKGVEVYYLDLAYFLNMEPYDTNCWMRKHAQGRWKNGRNGLWWRLI</sequence>
<evidence type="ECO:0000313" key="3">
    <source>
        <dbReference type="Proteomes" id="UP000317171"/>
    </source>
</evidence>
<keyword evidence="3" id="KW-1185">Reference proteome</keyword>
<organism evidence="1 3">
    <name type="scientific">Gimesia alba</name>
    <dbReference type="NCBI Taxonomy" id="2527973"/>
    <lineage>
        <taxon>Bacteria</taxon>
        <taxon>Pseudomonadati</taxon>
        <taxon>Planctomycetota</taxon>
        <taxon>Planctomycetia</taxon>
        <taxon>Planctomycetales</taxon>
        <taxon>Planctomycetaceae</taxon>
        <taxon>Gimesia</taxon>
    </lineage>
</organism>
<gene>
    <name evidence="1" type="ORF">Pan241w_18220</name>
    <name evidence="2" type="ORF">Pan241w_58210</name>
</gene>
<dbReference type="KEGG" id="gaz:Pan241w_18220"/>
<protein>
    <submittedName>
        <fullName evidence="1">Uncharacterized protein</fullName>
    </submittedName>
</protein>
<dbReference type="Proteomes" id="UP000317171">
    <property type="component" value="Chromosome"/>
</dbReference>
<evidence type="ECO:0000313" key="1">
    <source>
        <dbReference type="EMBL" id="QDT41759.1"/>
    </source>
</evidence>
<accession>A0A517RD02</accession>
<proteinExistence type="predicted"/>
<dbReference type="KEGG" id="gaz:Pan241w_58210"/>
<name>A0A517RD02_9PLAN</name>
<dbReference type="EMBL" id="CP036269">
    <property type="protein sequence ID" value="QDT41759.1"/>
    <property type="molecule type" value="Genomic_DNA"/>
</dbReference>
<dbReference type="AlphaFoldDB" id="A0A517RD02"/>
<reference evidence="1 3" key="1">
    <citation type="submission" date="2019-02" db="EMBL/GenBank/DDBJ databases">
        <title>Deep-cultivation of Planctomycetes and their phenomic and genomic characterization uncovers novel biology.</title>
        <authorList>
            <person name="Wiegand S."/>
            <person name="Jogler M."/>
            <person name="Boedeker C."/>
            <person name="Pinto D."/>
            <person name="Vollmers J."/>
            <person name="Rivas-Marin E."/>
            <person name="Kohn T."/>
            <person name="Peeters S.H."/>
            <person name="Heuer A."/>
            <person name="Rast P."/>
            <person name="Oberbeckmann S."/>
            <person name="Bunk B."/>
            <person name="Jeske O."/>
            <person name="Meyerdierks A."/>
            <person name="Storesund J.E."/>
            <person name="Kallscheuer N."/>
            <person name="Luecker S."/>
            <person name="Lage O.M."/>
            <person name="Pohl T."/>
            <person name="Merkel B.J."/>
            <person name="Hornburger P."/>
            <person name="Mueller R.-W."/>
            <person name="Bruemmer F."/>
            <person name="Labrenz M."/>
            <person name="Spormann A.M."/>
            <person name="Op den Camp H."/>
            <person name="Overmann J."/>
            <person name="Amann R."/>
            <person name="Jetten M.S.M."/>
            <person name="Mascher T."/>
            <person name="Medema M.H."/>
            <person name="Devos D.P."/>
            <person name="Kaster A.-K."/>
            <person name="Ovreas L."/>
            <person name="Rohde M."/>
            <person name="Galperin M.Y."/>
            <person name="Jogler C."/>
        </authorList>
    </citation>
    <scope>NUCLEOTIDE SEQUENCE [LARGE SCALE GENOMIC DNA]</scope>
    <source>
        <strain evidence="1 3">Pan241w</strain>
    </source>
</reference>